<organism evidence="1 2">
    <name type="scientific">Rattus norvegicus</name>
    <name type="common">Rat</name>
    <dbReference type="NCBI Taxonomy" id="10116"/>
    <lineage>
        <taxon>Eukaryota</taxon>
        <taxon>Metazoa</taxon>
        <taxon>Chordata</taxon>
        <taxon>Craniata</taxon>
        <taxon>Vertebrata</taxon>
        <taxon>Euteleostomi</taxon>
        <taxon>Mammalia</taxon>
        <taxon>Eutheria</taxon>
        <taxon>Euarchontoglires</taxon>
        <taxon>Glires</taxon>
        <taxon>Rodentia</taxon>
        <taxon>Myomorpha</taxon>
        <taxon>Muroidea</taxon>
        <taxon>Muridae</taxon>
        <taxon>Murinae</taxon>
        <taxon>Rattus</taxon>
    </lineage>
</organism>
<accession>A6IIG3</accession>
<proteinExistence type="predicted"/>
<sequence length="61" mass="6954">MNCQHSRRACELVSRDLSSNSGLGGETSEHCLEWVARRHSTANQKLMREFKPPSRGRTQLL</sequence>
<reference evidence="2" key="1">
    <citation type="submission" date="2005-09" db="EMBL/GenBank/DDBJ databases">
        <authorList>
            <person name="Mural R.J."/>
            <person name="Li P.W."/>
            <person name="Adams M.D."/>
            <person name="Amanatides P.G."/>
            <person name="Baden-Tillson H."/>
            <person name="Barnstead M."/>
            <person name="Chin S.H."/>
            <person name="Dew I."/>
            <person name="Evans C.A."/>
            <person name="Ferriera S."/>
            <person name="Flanigan M."/>
            <person name="Fosler C."/>
            <person name="Glodek A."/>
            <person name="Gu Z."/>
            <person name="Holt R.A."/>
            <person name="Jennings D."/>
            <person name="Kraft C.L."/>
            <person name="Lu F."/>
            <person name="Nguyen T."/>
            <person name="Nusskern D.R."/>
            <person name="Pfannkoch C.M."/>
            <person name="Sitter C."/>
            <person name="Sutton G.G."/>
            <person name="Venter J.C."/>
            <person name="Wang Z."/>
            <person name="Woodage T."/>
            <person name="Zheng X.H."/>
            <person name="Zhong F."/>
        </authorList>
    </citation>
    <scope>NUCLEOTIDE SEQUENCE [LARGE SCALE GENOMIC DNA]</scope>
    <source>
        <strain>BN</strain>
        <strain evidence="2">Sprague-Dawley</strain>
    </source>
</reference>
<dbReference type="EMBL" id="CH473962">
    <property type="protein sequence ID" value="EDL98533.1"/>
    <property type="molecule type" value="Genomic_DNA"/>
</dbReference>
<dbReference type="AlphaFoldDB" id="A6IIG3"/>
<protein>
    <submittedName>
        <fullName evidence="1">RCG54995</fullName>
    </submittedName>
</protein>
<evidence type="ECO:0000313" key="1">
    <source>
        <dbReference type="EMBL" id="EDL98533.1"/>
    </source>
</evidence>
<dbReference type="Proteomes" id="UP000234681">
    <property type="component" value="Chromosome 5"/>
</dbReference>
<evidence type="ECO:0000313" key="2">
    <source>
        <dbReference type="Proteomes" id="UP000234681"/>
    </source>
</evidence>
<gene>
    <name evidence="1" type="ORF">rCG_54995</name>
</gene>
<name>A6IIG3_RAT</name>